<dbReference type="CDD" id="cd00090">
    <property type="entry name" value="HTH_ARSR"/>
    <property type="match status" value="1"/>
</dbReference>
<dbReference type="KEGG" id="tmi:THEMA_00610"/>
<dbReference type="PATRIC" id="fig|243274.17.peg.809"/>
<dbReference type="EnsemblBacteria" id="AAD35890">
    <property type="protein sequence ID" value="AAD35890"/>
    <property type="gene ID" value="TM_0808"/>
</dbReference>
<dbReference type="PANTHER" id="PTHR18964:SF110">
    <property type="entry name" value="TRANSCRIPTIONAL REGULATOR, XYLR-RELATED"/>
    <property type="match status" value="1"/>
</dbReference>
<dbReference type="InterPro" id="IPR036388">
    <property type="entry name" value="WH-like_DNA-bd_sf"/>
</dbReference>
<dbReference type="InterPro" id="IPR011991">
    <property type="entry name" value="ArsR-like_HTH"/>
</dbReference>
<dbReference type="SUPFAM" id="SSF53067">
    <property type="entry name" value="Actin-like ATPase domain"/>
    <property type="match status" value="1"/>
</dbReference>
<dbReference type="InterPro" id="IPR000600">
    <property type="entry name" value="ROK"/>
</dbReference>
<dbReference type="CDD" id="cd23763">
    <property type="entry name" value="ASKHA_ATPase_ROK"/>
    <property type="match status" value="1"/>
</dbReference>
<accession>Q9WZR5</accession>
<dbReference type="InterPro" id="IPR036390">
    <property type="entry name" value="WH_DNA-bd_sf"/>
</dbReference>
<dbReference type="Proteomes" id="UP000008183">
    <property type="component" value="Chromosome"/>
</dbReference>
<name>Q9WZR5_THEMA</name>
<dbReference type="Pfam" id="PF00480">
    <property type="entry name" value="ROK"/>
    <property type="match status" value="1"/>
</dbReference>
<dbReference type="KEGG" id="tmm:Tmari_0809"/>
<dbReference type="PANTHER" id="PTHR18964">
    <property type="entry name" value="ROK (REPRESSOR, ORF, KINASE) FAMILY"/>
    <property type="match status" value="1"/>
</dbReference>
<organism evidence="1 2">
    <name type="scientific">Thermotoga maritima (strain ATCC 43589 / DSM 3109 / JCM 10099 / NBRC 100826 / MSB8)</name>
    <dbReference type="NCBI Taxonomy" id="243274"/>
    <lineage>
        <taxon>Bacteria</taxon>
        <taxon>Thermotogati</taxon>
        <taxon>Thermotogota</taxon>
        <taxon>Thermotogae</taxon>
        <taxon>Thermotogales</taxon>
        <taxon>Thermotogaceae</taxon>
        <taxon>Thermotoga</taxon>
    </lineage>
</organism>
<dbReference type="EMBL" id="AE000512">
    <property type="protein sequence ID" value="AAD35890.1"/>
    <property type="molecule type" value="Genomic_DNA"/>
</dbReference>
<sequence>MGGTLLNISPTQHKILKLLIENEKISMREISEKLSVNMSTVSRNFRSLLESGFALKVEEASPGSSGGRKTALYTANPNKFFILGIGVEQNRLIGVVIDAKGNEVEKSEIHRSFRGDEIVNALVDCVEPFKEKYPNTVGISIGMPGIIKENKVIFSSALGIEDLDLGRILSKEFGTEIFVLNDANAAVVGYGFQKKNVVYFLISVPYYLNQPVGVGAGLWLEGSLYQGSNGAAGEFEIDILPSILSGPATLDEVDLKNLSSDSFLKLLSKLSEVASFVSYLLDPETVIFGGDITLFSPEFHSGLAKNVRDHLEKRHISDVEVLFDERGLWTVAFGAAKAFWKRILEDYEFAGKILK</sequence>
<dbReference type="OrthoDB" id="49514at2"/>
<evidence type="ECO:0000313" key="2">
    <source>
        <dbReference type="Proteomes" id="UP000008183"/>
    </source>
</evidence>
<dbReference type="Gene3D" id="3.30.420.40">
    <property type="match status" value="3"/>
</dbReference>
<dbReference type="PIR" id="A72331">
    <property type="entry name" value="A72331"/>
</dbReference>
<keyword evidence="2" id="KW-1185">Reference proteome</keyword>
<dbReference type="Pfam" id="PF13412">
    <property type="entry name" value="HTH_24"/>
    <property type="match status" value="1"/>
</dbReference>
<gene>
    <name evidence="1" type="ordered locus">TM_0808</name>
</gene>
<dbReference type="Gene3D" id="1.10.10.10">
    <property type="entry name" value="Winged helix-like DNA-binding domain superfamily/Winged helix DNA-binding domain"/>
    <property type="match status" value="1"/>
</dbReference>
<evidence type="ECO:0000313" key="1">
    <source>
        <dbReference type="EMBL" id="AAD35890.1"/>
    </source>
</evidence>
<proteinExistence type="predicted"/>
<dbReference type="InParanoid" id="Q9WZR5"/>
<dbReference type="SUPFAM" id="SSF46785">
    <property type="entry name" value="Winged helix' DNA-binding domain"/>
    <property type="match status" value="1"/>
</dbReference>
<dbReference type="PaxDb" id="243274-THEMA_00610"/>
<protein>
    <submittedName>
        <fullName evidence="1">Transcriptional regulator, XylR-related</fullName>
    </submittedName>
</protein>
<dbReference type="InterPro" id="IPR043129">
    <property type="entry name" value="ATPase_NBD"/>
</dbReference>
<dbReference type="AlphaFoldDB" id="Q9WZR5"/>
<reference evidence="1 2" key="1">
    <citation type="journal article" date="1999" name="Nature">
        <title>Evidence for lateral gene transfer between Archaea and Bacteria from genome sequence of Thermotoga maritima.</title>
        <authorList>
            <person name="Nelson K.E."/>
            <person name="Clayton R.A."/>
            <person name="Gill S.R."/>
            <person name="Gwinn M.L."/>
            <person name="Dodson R.J."/>
            <person name="Haft D.H."/>
            <person name="Hickey E.K."/>
            <person name="Peterson J.D."/>
            <person name="Nelson W.C."/>
            <person name="Ketchum K.A."/>
            <person name="McDonald L."/>
            <person name="Utterback T.R."/>
            <person name="Malek J.A."/>
            <person name="Linher K.D."/>
            <person name="Garrett M.M."/>
            <person name="Stewart A.M."/>
            <person name="Cotton M.D."/>
            <person name="Pratt M.S."/>
            <person name="Phillips C.A."/>
            <person name="Richardson D."/>
            <person name="Heidelberg J."/>
            <person name="Sutton G.G."/>
            <person name="Fleischmann R.D."/>
            <person name="White O."/>
            <person name="Salzberg S.L."/>
            <person name="Smith H.O."/>
            <person name="Venter J.C."/>
            <person name="Fraser C.M."/>
        </authorList>
    </citation>
    <scope>NUCLEOTIDE SEQUENCE [LARGE SCALE GENOMIC DNA]</scope>
    <source>
        <strain evidence="2">ATCC 43589 / DSM 3109 / JCM 10099 / NBRC 100826 / MSB8</strain>
    </source>
</reference>
<dbReference type="KEGG" id="tma:TM0808"/>